<proteinExistence type="predicted"/>
<dbReference type="Proteomes" id="UP000322234">
    <property type="component" value="Unassembled WGS sequence"/>
</dbReference>
<evidence type="ECO:0000313" key="2">
    <source>
        <dbReference type="Proteomes" id="UP000322234"/>
    </source>
</evidence>
<comment type="caution">
    <text evidence="1">The sequence shown here is derived from an EMBL/GenBank/DDBJ whole genome shotgun (WGS) entry which is preliminary data.</text>
</comment>
<protein>
    <submittedName>
        <fullName evidence="1">Uncharacterized protein</fullName>
    </submittedName>
</protein>
<name>A0A6B0RWF3_9CETA</name>
<organism evidence="1 2">
    <name type="scientific">Bos mutus</name>
    <name type="common">wild yak</name>
    <dbReference type="NCBI Taxonomy" id="72004"/>
    <lineage>
        <taxon>Eukaryota</taxon>
        <taxon>Metazoa</taxon>
        <taxon>Chordata</taxon>
        <taxon>Craniata</taxon>
        <taxon>Vertebrata</taxon>
        <taxon>Euteleostomi</taxon>
        <taxon>Mammalia</taxon>
        <taxon>Eutheria</taxon>
        <taxon>Laurasiatheria</taxon>
        <taxon>Artiodactyla</taxon>
        <taxon>Ruminantia</taxon>
        <taxon>Pecora</taxon>
        <taxon>Bovidae</taxon>
        <taxon>Bovinae</taxon>
        <taxon>Bos</taxon>
    </lineage>
</organism>
<reference evidence="1" key="1">
    <citation type="submission" date="2019-10" db="EMBL/GenBank/DDBJ databases">
        <title>The sequence and de novo assembly of the wild yak genome.</title>
        <authorList>
            <person name="Liu Y."/>
        </authorList>
    </citation>
    <scope>NUCLEOTIDE SEQUENCE [LARGE SCALE GENOMIC DNA]</scope>
    <source>
        <strain evidence="1">WY2019</strain>
    </source>
</reference>
<gene>
    <name evidence="1" type="ORF">E5288_WYG001141</name>
</gene>
<dbReference type="EMBL" id="VBQZ03000109">
    <property type="protein sequence ID" value="MXQ94390.1"/>
    <property type="molecule type" value="Genomic_DNA"/>
</dbReference>
<evidence type="ECO:0000313" key="1">
    <source>
        <dbReference type="EMBL" id="MXQ94390.1"/>
    </source>
</evidence>
<accession>A0A6B0RWF3</accession>
<sequence length="123" mass="14144">MSKFLLCCDCPRERYTPVLIGDADDLGPDTFISGVHVLTVTPGDFLRLPKFENTWPFYGLGKLPEIAMGADCDILYRLGRLTLPFDAVYSHLHCVYIWLQKLVKQNYKVEKRPMINYLVFVTP</sequence>
<keyword evidence="2" id="KW-1185">Reference proteome</keyword>
<dbReference type="AlphaFoldDB" id="A0A6B0RWF3"/>